<keyword evidence="2" id="KW-1185">Reference proteome</keyword>
<name>A0ABU2TG52_9ACTN</name>
<comment type="caution">
    <text evidence="1">The sequence shown here is derived from an EMBL/GenBank/DDBJ whole genome shotgun (WGS) entry which is preliminary data.</text>
</comment>
<proteinExistence type="predicted"/>
<dbReference type="RefSeq" id="WP_311626874.1">
    <property type="nucleotide sequence ID" value="NZ_JAVRFE010000052.1"/>
</dbReference>
<organism evidence="1 2">
    <name type="scientific">Streptomyces mooreae</name>
    <dbReference type="NCBI Taxonomy" id="3075523"/>
    <lineage>
        <taxon>Bacteria</taxon>
        <taxon>Bacillati</taxon>
        <taxon>Actinomycetota</taxon>
        <taxon>Actinomycetes</taxon>
        <taxon>Kitasatosporales</taxon>
        <taxon>Streptomycetaceae</taxon>
        <taxon>Streptomyces</taxon>
    </lineage>
</organism>
<reference evidence="1" key="1">
    <citation type="submission" date="2024-05" db="EMBL/GenBank/DDBJ databases">
        <title>30 novel species of actinomycetes from the DSMZ collection.</title>
        <authorList>
            <person name="Nouioui I."/>
        </authorList>
    </citation>
    <scope>NUCLEOTIDE SEQUENCE</scope>
    <source>
        <strain evidence="1">DSM 41527</strain>
    </source>
</reference>
<dbReference type="EMBL" id="JAVRFE010000052">
    <property type="protein sequence ID" value="MDT0459882.1"/>
    <property type="molecule type" value="Genomic_DNA"/>
</dbReference>
<evidence type="ECO:0000313" key="2">
    <source>
        <dbReference type="Proteomes" id="UP001180551"/>
    </source>
</evidence>
<gene>
    <name evidence="1" type="ORF">RM550_29875</name>
</gene>
<protein>
    <submittedName>
        <fullName evidence="1">Uncharacterized protein</fullName>
    </submittedName>
</protein>
<sequence>MSAASSRPAAAKARRPRLRMRLPWWALALPVISFTALLTVVTSPAEARAASAPQGLVALLELLARIVRGGA</sequence>
<evidence type="ECO:0000313" key="1">
    <source>
        <dbReference type="EMBL" id="MDT0459882.1"/>
    </source>
</evidence>
<accession>A0ABU2TG52</accession>
<dbReference type="Proteomes" id="UP001180551">
    <property type="component" value="Unassembled WGS sequence"/>
</dbReference>